<sequence>MSKVFQPRAVKTALLGVICALPLAAAAVTLMPSDAAAYSKRVENACKGDYNRHCPHYKARTPQMRSCMQLAGRRGNLSPRCIDALTDAGMVPKKYRKKR</sequence>
<dbReference type="EMBL" id="CP006912">
    <property type="protein sequence ID" value="AHB47574.1"/>
    <property type="molecule type" value="Genomic_DNA"/>
</dbReference>
<gene>
    <name evidence="2" type="ORF">W911_02750</name>
</gene>
<dbReference type="PATRIC" id="fig|1029756.8.peg.581"/>
<dbReference type="Proteomes" id="UP000018542">
    <property type="component" value="Chromosome"/>
</dbReference>
<protein>
    <submittedName>
        <fullName evidence="2">Uncharacterized protein</fullName>
    </submittedName>
</protein>
<keyword evidence="1" id="KW-0732">Signal</keyword>
<feature type="signal peptide" evidence="1">
    <location>
        <begin position="1"/>
        <end position="26"/>
    </location>
</feature>
<dbReference type="OrthoDB" id="7959669at2"/>
<proteinExistence type="predicted"/>
<organism evidence="2 3">
    <name type="scientific">Hyphomicrobium nitrativorans NL23</name>
    <dbReference type="NCBI Taxonomy" id="1029756"/>
    <lineage>
        <taxon>Bacteria</taxon>
        <taxon>Pseudomonadati</taxon>
        <taxon>Pseudomonadota</taxon>
        <taxon>Alphaproteobacteria</taxon>
        <taxon>Hyphomicrobiales</taxon>
        <taxon>Hyphomicrobiaceae</taxon>
        <taxon>Hyphomicrobium</taxon>
    </lineage>
</organism>
<feature type="chain" id="PRO_5004740666" evidence="1">
    <location>
        <begin position="27"/>
        <end position="99"/>
    </location>
</feature>
<reference evidence="2 3" key="1">
    <citation type="journal article" date="2014" name="Genome Announc.">
        <title>Complete Genome Sequence of Hyphomicrobium nitrativorans Strain NL23, a Denitrifying Bacterium Isolated from Biofilm of a Methanol-Fed Denitrification System Treating Seawater at the Montreal Biodome.</title>
        <authorList>
            <person name="Martineau C."/>
            <person name="Villeneuve C."/>
            <person name="Mauffrey F."/>
            <person name="Villemur R."/>
        </authorList>
    </citation>
    <scope>NUCLEOTIDE SEQUENCE [LARGE SCALE GENOMIC DNA]</scope>
    <source>
        <strain evidence="2">NL23</strain>
    </source>
</reference>
<evidence type="ECO:0000256" key="1">
    <source>
        <dbReference type="SAM" id="SignalP"/>
    </source>
</evidence>
<dbReference type="HOGENOM" id="CLU_2316492_0_0_5"/>
<evidence type="ECO:0000313" key="3">
    <source>
        <dbReference type="Proteomes" id="UP000018542"/>
    </source>
</evidence>
<dbReference type="AlphaFoldDB" id="V5SC77"/>
<name>V5SC77_9HYPH</name>
<dbReference type="KEGG" id="hni:W911_02750"/>
<keyword evidence="3" id="KW-1185">Reference proteome</keyword>
<evidence type="ECO:0000313" key="2">
    <source>
        <dbReference type="EMBL" id="AHB47574.1"/>
    </source>
</evidence>
<accession>V5SC77</accession>
<dbReference type="RefSeq" id="WP_023785975.1">
    <property type="nucleotide sequence ID" value="NC_022997.1"/>
</dbReference>
<dbReference type="STRING" id="1029756.W911_02750"/>